<dbReference type="OrthoDB" id="1099791at2"/>
<accession>A0A2T6B908</accession>
<dbReference type="SUPFAM" id="SSF109604">
    <property type="entry name" value="HD-domain/PDEase-like"/>
    <property type="match status" value="1"/>
</dbReference>
<keyword evidence="2" id="KW-1185">Reference proteome</keyword>
<sequence length="246" mass="27208">MGTEFTGSWLATSRGGMWSIESPQESQVYLEDIAAGLSRTCRYAGQISEEVTFYSVAEHSVIMTSHAHRSGLIRTRSEALCYLLHDGSEAFFGDMPTPMKALIPQFRVYEDLAQSVIFSAFGLGPDMVARIKPDLKRIDTRVRIDEREVMICEPALSAGREALWRQDPSLKPLGITPALLEPNLARQVYLEAFAWALDALPDDLGAPRAVRDAGRYLAERGVAPKLPDFTPSHAKEASCMPEFSPC</sequence>
<dbReference type="EMBL" id="QBKP01000002">
    <property type="protein sequence ID" value="PTX52557.1"/>
    <property type="molecule type" value="Genomic_DNA"/>
</dbReference>
<evidence type="ECO:0000313" key="1">
    <source>
        <dbReference type="EMBL" id="PTX52557.1"/>
    </source>
</evidence>
<evidence type="ECO:0008006" key="3">
    <source>
        <dbReference type="Google" id="ProtNLM"/>
    </source>
</evidence>
<organism evidence="1 2">
    <name type="scientific">Gemmobacter caeni</name>
    <dbReference type="NCBI Taxonomy" id="589035"/>
    <lineage>
        <taxon>Bacteria</taxon>
        <taxon>Pseudomonadati</taxon>
        <taxon>Pseudomonadota</taxon>
        <taxon>Alphaproteobacteria</taxon>
        <taxon>Rhodobacterales</taxon>
        <taxon>Paracoccaceae</taxon>
        <taxon>Gemmobacter</taxon>
    </lineage>
</organism>
<name>A0A2T6B908_9RHOB</name>
<proteinExistence type="predicted"/>
<evidence type="ECO:0000313" key="2">
    <source>
        <dbReference type="Proteomes" id="UP000244224"/>
    </source>
</evidence>
<comment type="caution">
    <text evidence="1">The sequence shown here is derived from an EMBL/GenBank/DDBJ whole genome shotgun (WGS) entry which is preliminary data.</text>
</comment>
<protein>
    <recommendedName>
        <fullName evidence="3">Hydrolase of HD superfamily</fullName>
    </recommendedName>
</protein>
<reference evidence="1 2" key="1">
    <citation type="submission" date="2018-04" db="EMBL/GenBank/DDBJ databases">
        <title>Genomic Encyclopedia of Archaeal and Bacterial Type Strains, Phase II (KMG-II): from individual species to whole genera.</title>
        <authorList>
            <person name="Goeker M."/>
        </authorList>
    </citation>
    <scope>NUCLEOTIDE SEQUENCE [LARGE SCALE GENOMIC DNA]</scope>
    <source>
        <strain evidence="1 2">DSM 21823</strain>
    </source>
</reference>
<dbReference type="AlphaFoldDB" id="A0A2T6B908"/>
<dbReference type="Gene3D" id="1.10.3210.10">
    <property type="entry name" value="Hypothetical protein af1432"/>
    <property type="match status" value="1"/>
</dbReference>
<gene>
    <name evidence="1" type="ORF">C8N34_102337</name>
</gene>
<dbReference type="Proteomes" id="UP000244224">
    <property type="component" value="Unassembled WGS sequence"/>
</dbReference>
<dbReference type="RefSeq" id="WP_108127975.1">
    <property type="nucleotide sequence ID" value="NZ_QBKP01000002.1"/>
</dbReference>